<dbReference type="CDD" id="cd06588">
    <property type="entry name" value="PhnB_like"/>
    <property type="match status" value="1"/>
</dbReference>
<dbReference type="PANTHER" id="PTHR33990:SF2">
    <property type="entry name" value="PHNB-LIKE DOMAIN-CONTAINING PROTEIN"/>
    <property type="match status" value="1"/>
</dbReference>
<dbReference type="InterPro" id="IPR029068">
    <property type="entry name" value="Glyas_Bleomycin-R_OHBP_Dase"/>
</dbReference>
<dbReference type="Gene3D" id="3.10.180.10">
    <property type="entry name" value="2,3-Dihydroxybiphenyl 1,2-Dioxygenase, domain 1"/>
    <property type="match status" value="1"/>
</dbReference>
<dbReference type="PANTHER" id="PTHR33990">
    <property type="entry name" value="PROTEIN YJDN-RELATED"/>
    <property type="match status" value="1"/>
</dbReference>
<gene>
    <name evidence="2" type="ORF">GCM10018781_79700</name>
</gene>
<sequence length="159" mass="17482">MTSDGFTTCLWFDGQAEEAAAFYTSIFKNSRLGRVGRYTEAGPGPAGSVMAVEFEANGQKFVALNGGPEFRFNEAISFQLFCADQQELDHYWARLTEGGAEVACGWLRDRFGVSWQVIPAGLVERLSDPDPEKAQRVTAAMLSMVKFDFAALDRAYAGE</sequence>
<dbReference type="InterPro" id="IPR028973">
    <property type="entry name" value="PhnB-like"/>
</dbReference>
<dbReference type="SUPFAM" id="SSF54593">
    <property type="entry name" value="Glyoxalase/Bleomycin resistance protein/Dihydroxybiphenyl dioxygenase"/>
    <property type="match status" value="1"/>
</dbReference>
<comment type="caution">
    <text evidence="2">The sequence shown here is derived from an EMBL/GenBank/DDBJ whole genome shotgun (WGS) entry which is preliminary data.</text>
</comment>
<protein>
    <submittedName>
        <fullName evidence="2">VOC family protein</fullName>
    </submittedName>
</protein>
<dbReference type="EMBL" id="BNBO01000099">
    <property type="protein sequence ID" value="GHE27117.1"/>
    <property type="molecule type" value="Genomic_DNA"/>
</dbReference>
<reference evidence="2" key="2">
    <citation type="submission" date="2020-09" db="EMBL/GenBank/DDBJ databases">
        <authorList>
            <person name="Sun Q."/>
            <person name="Ohkuma M."/>
        </authorList>
    </citation>
    <scope>NUCLEOTIDE SEQUENCE</scope>
    <source>
        <strain evidence="2">JCM 4646</strain>
    </source>
</reference>
<dbReference type="RefSeq" id="WP_190215824.1">
    <property type="nucleotide sequence ID" value="NZ_BNBO01000099.1"/>
</dbReference>
<evidence type="ECO:0000259" key="1">
    <source>
        <dbReference type="Pfam" id="PF06983"/>
    </source>
</evidence>
<organism evidence="2 3">
    <name type="scientific">Kitasatospora indigofera</name>
    <dbReference type="NCBI Taxonomy" id="67307"/>
    <lineage>
        <taxon>Bacteria</taxon>
        <taxon>Bacillati</taxon>
        <taxon>Actinomycetota</taxon>
        <taxon>Actinomycetes</taxon>
        <taxon>Kitasatosporales</taxon>
        <taxon>Streptomycetaceae</taxon>
        <taxon>Kitasatospora</taxon>
    </lineage>
</organism>
<proteinExistence type="predicted"/>
<dbReference type="Proteomes" id="UP000617734">
    <property type="component" value="Unassembled WGS sequence"/>
</dbReference>
<evidence type="ECO:0000313" key="2">
    <source>
        <dbReference type="EMBL" id="GHE27117.1"/>
    </source>
</evidence>
<dbReference type="InterPro" id="IPR009725">
    <property type="entry name" value="3_dmu_93_MTrfase"/>
</dbReference>
<accession>A0A918YWG2</accession>
<dbReference type="Pfam" id="PF06983">
    <property type="entry name" value="3-dmu-9_3-mt"/>
    <property type="match status" value="1"/>
</dbReference>
<dbReference type="AlphaFoldDB" id="A0A918YWG2"/>
<feature type="domain" description="PhnB-like" evidence="1">
    <location>
        <begin position="6"/>
        <end position="118"/>
    </location>
</feature>
<dbReference type="GeneID" id="95358177"/>
<dbReference type="PIRSF" id="PIRSF021700">
    <property type="entry name" value="3_dmu_93_MTrfase"/>
    <property type="match status" value="1"/>
</dbReference>
<keyword evidence="3" id="KW-1185">Reference proteome</keyword>
<name>A0A918YWG2_9ACTN</name>
<evidence type="ECO:0000313" key="3">
    <source>
        <dbReference type="Proteomes" id="UP000617734"/>
    </source>
</evidence>
<reference evidence="2" key="1">
    <citation type="journal article" date="2014" name="Int. J. Syst. Evol. Microbiol.">
        <title>Complete genome sequence of Corynebacterium casei LMG S-19264T (=DSM 44701T), isolated from a smear-ripened cheese.</title>
        <authorList>
            <consortium name="US DOE Joint Genome Institute (JGI-PGF)"/>
            <person name="Walter F."/>
            <person name="Albersmeier A."/>
            <person name="Kalinowski J."/>
            <person name="Ruckert C."/>
        </authorList>
    </citation>
    <scope>NUCLEOTIDE SEQUENCE</scope>
    <source>
        <strain evidence="2">JCM 4646</strain>
    </source>
</reference>